<reference evidence="2" key="2">
    <citation type="journal article" date="2023" name="IMA Fungus">
        <title>Comparative genomic study of the Penicillium genus elucidates a diverse pangenome and 15 lateral gene transfer events.</title>
        <authorList>
            <person name="Petersen C."/>
            <person name="Sorensen T."/>
            <person name="Nielsen M.R."/>
            <person name="Sondergaard T.E."/>
            <person name="Sorensen J.L."/>
            <person name="Fitzpatrick D.A."/>
            <person name="Frisvad J.C."/>
            <person name="Nielsen K.L."/>
        </authorList>
    </citation>
    <scope>NUCLEOTIDE SEQUENCE</scope>
    <source>
        <strain evidence="2">IBT 3081</strain>
    </source>
</reference>
<dbReference type="GeneID" id="81466874"/>
<evidence type="ECO:0000313" key="2">
    <source>
        <dbReference type="EMBL" id="KAJ5360777.1"/>
    </source>
</evidence>
<evidence type="ECO:0000313" key="3">
    <source>
        <dbReference type="Proteomes" id="UP001147752"/>
    </source>
</evidence>
<dbReference type="PANTHER" id="PTHR24148">
    <property type="entry name" value="ANKYRIN REPEAT DOMAIN-CONTAINING PROTEIN 39 HOMOLOG-RELATED"/>
    <property type="match status" value="1"/>
</dbReference>
<reference evidence="2" key="1">
    <citation type="submission" date="2022-12" db="EMBL/GenBank/DDBJ databases">
        <authorList>
            <person name="Petersen C."/>
        </authorList>
    </citation>
    <scope>NUCLEOTIDE SEQUENCE</scope>
    <source>
        <strain evidence="2">IBT 3081</strain>
    </source>
</reference>
<dbReference type="RefSeq" id="XP_056576263.1">
    <property type="nucleotide sequence ID" value="XM_056727691.1"/>
</dbReference>
<evidence type="ECO:0000259" key="1">
    <source>
        <dbReference type="Pfam" id="PF06985"/>
    </source>
</evidence>
<dbReference type="EMBL" id="JAPZBT010000004">
    <property type="protein sequence ID" value="KAJ5360777.1"/>
    <property type="molecule type" value="Genomic_DNA"/>
</dbReference>
<dbReference type="InterPro" id="IPR052895">
    <property type="entry name" value="HetReg/Transcr_Mod"/>
</dbReference>
<organism evidence="2 3">
    <name type="scientific">Penicillium concentricum</name>
    <dbReference type="NCBI Taxonomy" id="293559"/>
    <lineage>
        <taxon>Eukaryota</taxon>
        <taxon>Fungi</taxon>
        <taxon>Dikarya</taxon>
        <taxon>Ascomycota</taxon>
        <taxon>Pezizomycotina</taxon>
        <taxon>Eurotiomycetes</taxon>
        <taxon>Eurotiomycetidae</taxon>
        <taxon>Eurotiales</taxon>
        <taxon>Aspergillaceae</taxon>
        <taxon>Penicillium</taxon>
    </lineage>
</organism>
<dbReference type="OrthoDB" id="2157530at2759"/>
<dbReference type="Pfam" id="PF06985">
    <property type="entry name" value="HET"/>
    <property type="match status" value="1"/>
</dbReference>
<protein>
    <recommendedName>
        <fullName evidence="1">Heterokaryon incompatibility domain-containing protein</fullName>
    </recommendedName>
</protein>
<gene>
    <name evidence="2" type="ORF">N7517_009968</name>
</gene>
<dbReference type="InterPro" id="IPR010730">
    <property type="entry name" value="HET"/>
</dbReference>
<keyword evidence="3" id="KW-1185">Reference proteome</keyword>
<sequence length="513" mass="58088">MPNIPPNDPAHPRWLLDTEKWAICDYGAIKQDVMKHGYGIISYTWGRWASWDQQPPGVPTGLQWRVPLVENLPLSLARNVVSSMNIRYVWWDWMCVPQGNASTLHADLLKAKGEEVGKQMAIYKGAKKSIVWLHLTEWNKNFAIEKLLKNQLSMQNISKYLDAIDAMLQGIQKAEPWLTSGWTLQEGVLLSETLLLDHQGTTLRDDRFFHNDGQASVLDLTAGLTTFAVGIAKAFMKLSAAQDDSDHDEIFQFIRTSDEHYQSVAKFLSRLLRSGLIAYTKNSPLYILAGKFSRKYGVDKDECWALLGALELEGVEPWYTETPDMDRVKSVFFEAMLQKYQWSTLLVAGASADNHKLARLPWHTKVTDGHYLPLGIFFDVHWKPNLPTLSWTRHEKLQDDVIHIRNKTGAPFTVIKLREKCSALCRRYEQLPSPDDKGFIRIVPVKPLEHSPALFLPIADLEIRSGTPGARYIEIIPTGASETGKFRGVIDVWATKASLEEVSFTKLSMPSGV</sequence>
<dbReference type="Proteomes" id="UP001147752">
    <property type="component" value="Unassembled WGS sequence"/>
</dbReference>
<proteinExistence type="predicted"/>
<dbReference type="AlphaFoldDB" id="A0A9W9UX94"/>
<comment type="caution">
    <text evidence="2">The sequence shown here is derived from an EMBL/GenBank/DDBJ whole genome shotgun (WGS) entry which is preliminary data.</text>
</comment>
<feature type="domain" description="Heterokaryon incompatibility" evidence="1">
    <location>
        <begin position="38"/>
        <end position="186"/>
    </location>
</feature>
<dbReference type="PANTHER" id="PTHR24148:SF64">
    <property type="entry name" value="HETEROKARYON INCOMPATIBILITY DOMAIN-CONTAINING PROTEIN"/>
    <property type="match status" value="1"/>
</dbReference>
<accession>A0A9W9UX94</accession>
<name>A0A9W9UX94_9EURO</name>